<accession>E1QKD2</accession>
<dbReference type="PANTHER" id="PTHR35866">
    <property type="entry name" value="PUTATIVE-RELATED"/>
    <property type="match status" value="1"/>
</dbReference>
<dbReference type="eggNOG" id="COG0727">
    <property type="taxonomic scope" value="Bacteria"/>
</dbReference>
<evidence type="ECO:0008006" key="3">
    <source>
        <dbReference type="Google" id="ProtNLM"/>
    </source>
</evidence>
<reference evidence="1 2" key="1">
    <citation type="journal article" date="2010" name="Stand. Genomic Sci.">
        <title>Complete genome sequence of Desulfarculus baarsii type strain (2st14).</title>
        <authorList>
            <person name="Sun H."/>
            <person name="Spring S."/>
            <person name="Lapidus A."/>
            <person name="Davenport K."/>
            <person name="Del Rio T.G."/>
            <person name="Tice H."/>
            <person name="Nolan M."/>
            <person name="Copeland A."/>
            <person name="Cheng J.F."/>
            <person name="Lucas S."/>
            <person name="Tapia R."/>
            <person name="Goodwin L."/>
            <person name="Pitluck S."/>
            <person name="Ivanova N."/>
            <person name="Pagani I."/>
            <person name="Mavromatis K."/>
            <person name="Ovchinnikova G."/>
            <person name="Pati A."/>
            <person name="Chen A."/>
            <person name="Palaniappan K."/>
            <person name="Hauser L."/>
            <person name="Chang Y.J."/>
            <person name="Jeffries C.D."/>
            <person name="Detter J.C."/>
            <person name="Han C."/>
            <person name="Rohde M."/>
            <person name="Brambilla E."/>
            <person name="Goker M."/>
            <person name="Woyke T."/>
            <person name="Bristow J."/>
            <person name="Eisen J.A."/>
            <person name="Markowitz V."/>
            <person name="Hugenholtz P."/>
            <person name="Kyrpides N.C."/>
            <person name="Klenk H.P."/>
            <person name="Land M."/>
        </authorList>
    </citation>
    <scope>NUCLEOTIDE SEQUENCE [LARGE SCALE GENOMIC DNA]</scope>
    <source>
        <strain evidence="2">ATCC 33931 / DSM 2075 / LMG 7858 / VKM B-1802 / 2st14</strain>
    </source>
</reference>
<keyword evidence="2" id="KW-1185">Reference proteome</keyword>
<dbReference type="Pfam" id="PF03692">
    <property type="entry name" value="CxxCxxCC"/>
    <property type="match status" value="1"/>
</dbReference>
<gene>
    <name evidence="1" type="ordered locus">Deba_2671</name>
</gene>
<dbReference type="STRING" id="644282.Deba_2671"/>
<dbReference type="OrthoDB" id="9780934at2"/>
<protein>
    <recommendedName>
        <fullName evidence="3">Flagellin N-methylase</fullName>
    </recommendedName>
</protein>
<dbReference type="PANTHER" id="PTHR35866:SF1">
    <property type="entry name" value="YKGJ FAMILY CYSTEINE CLUSTER PROTEIN"/>
    <property type="match status" value="1"/>
</dbReference>
<proteinExistence type="predicted"/>
<organism evidence="1 2">
    <name type="scientific">Desulfarculus baarsii (strain ATCC 33931 / DSM 2075 / LMG 7858 / VKM B-1802 / 2st14)</name>
    <dbReference type="NCBI Taxonomy" id="644282"/>
    <lineage>
        <taxon>Bacteria</taxon>
        <taxon>Pseudomonadati</taxon>
        <taxon>Thermodesulfobacteriota</taxon>
        <taxon>Desulfarculia</taxon>
        <taxon>Desulfarculales</taxon>
        <taxon>Desulfarculaceae</taxon>
        <taxon>Desulfarculus</taxon>
    </lineage>
</organism>
<evidence type="ECO:0000313" key="2">
    <source>
        <dbReference type="Proteomes" id="UP000009047"/>
    </source>
</evidence>
<dbReference type="HOGENOM" id="CLU_074313_0_0_7"/>
<evidence type="ECO:0000313" key="1">
    <source>
        <dbReference type="EMBL" id="ADK86025.1"/>
    </source>
</evidence>
<dbReference type="AlphaFoldDB" id="E1QKD2"/>
<sequence length="284" mass="29829">MDRAKTLQAIATALDAGPTAALAACAEALMRLRPMAADGAQRLCRPLLAAGLGAAALLERLESLAVRQACLGCATCCQASSPTLYLADLALLGPDGPGRGHFYTLRAGEMVSSARLGSRQALVAELIKIREAPGGGCVFLEPGGGCAIYDRRPLQCRNLECWSGRDASTLALKPRLGRAEILCDDDTALTLAAEYDVKLPAAELTQALEQAKAGSQVAAAAALQMIELDHRLRGAISRRYGYDAPALELIIGRAAQVVARAHGLALGLDRLGRPRLERLHFGPA</sequence>
<dbReference type="InterPro" id="IPR005358">
    <property type="entry name" value="Puta_zinc/iron-chelating_dom"/>
</dbReference>
<dbReference type="RefSeq" id="WP_013259464.1">
    <property type="nucleotide sequence ID" value="NC_014365.1"/>
</dbReference>
<dbReference type="EMBL" id="CP002085">
    <property type="protein sequence ID" value="ADK86025.1"/>
    <property type="molecule type" value="Genomic_DNA"/>
</dbReference>
<dbReference type="Proteomes" id="UP000009047">
    <property type="component" value="Chromosome"/>
</dbReference>
<name>E1QKD2_DESB2</name>
<dbReference type="KEGG" id="dbr:Deba_2671"/>